<name>A0AAP0IP86_9MAGN</name>
<gene>
    <name evidence="2" type="ORF">Scep_016354</name>
</gene>
<dbReference type="AlphaFoldDB" id="A0AAP0IP86"/>
<accession>A0AAP0IP86</accession>
<comment type="caution">
    <text evidence="2">The sequence shown here is derived from an EMBL/GenBank/DDBJ whole genome shotgun (WGS) entry which is preliminary data.</text>
</comment>
<dbReference type="Proteomes" id="UP001419268">
    <property type="component" value="Unassembled WGS sequence"/>
</dbReference>
<evidence type="ECO:0000313" key="3">
    <source>
        <dbReference type="Proteomes" id="UP001419268"/>
    </source>
</evidence>
<proteinExistence type="predicted"/>
<reference evidence="2 3" key="1">
    <citation type="submission" date="2024-01" db="EMBL/GenBank/DDBJ databases">
        <title>Genome assemblies of Stephania.</title>
        <authorList>
            <person name="Yang L."/>
        </authorList>
    </citation>
    <scope>NUCLEOTIDE SEQUENCE [LARGE SCALE GENOMIC DNA]</scope>
    <source>
        <strain evidence="2">JXDWG</strain>
        <tissue evidence="2">Leaf</tissue>
    </source>
</reference>
<evidence type="ECO:0000313" key="2">
    <source>
        <dbReference type="EMBL" id="KAK9118261.1"/>
    </source>
</evidence>
<feature type="region of interest" description="Disordered" evidence="1">
    <location>
        <begin position="70"/>
        <end position="91"/>
    </location>
</feature>
<sequence>MKAKTMTVEEVKRQRSKATLVFHSHLISITLDNIDDLKKGLLGCHNNAVESSHPFQQGPLRESWMHDETKSPGLLRSHGHTVGSDSRHGCQRGRLRARGVNCRRYQKGPIKGETLLENPVEGGAYTRRAVVVTRRQIERGRTDRALRAEGPPLGGLINGRAITTLGLLPEGVMEGRGDVHLPP</sequence>
<organism evidence="2 3">
    <name type="scientific">Stephania cephalantha</name>
    <dbReference type="NCBI Taxonomy" id="152367"/>
    <lineage>
        <taxon>Eukaryota</taxon>
        <taxon>Viridiplantae</taxon>
        <taxon>Streptophyta</taxon>
        <taxon>Embryophyta</taxon>
        <taxon>Tracheophyta</taxon>
        <taxon>Spermatophyta</taxon>
        <taxon>Magnoliopsida</taxon>
        <taxon>Ranunculales</taxon>
        <taxon>Menispermaceae</taxon>
        <taxon>Menispermoideae</taxon>
        <taxon>Cissampelideae</taxon>
        <taxon>Stephania</taxon>
    </lineage>
</organism>
<protein>
    <submittedName>
        <fullName evidence="2">Uncharacterized protein</fullName>
    </submittedName>
</protein>
<keyword evidence="3" id="KW-1185">Reference proteome</keyword>
<dbReference type="EMBL" id="JBBNAG010000007">
    <property type="protein sequence ID" value="KAK9118261.1"/>
    <property type="molecule type" value="Genomic_DNA"/>
</dbReference>
<evidence type="ECO:0000256" key="1">
    <source>
        <dbReference type="SAM" id="MobiDB-lite"/>
    </source>
</evidence>